<gene>
    <name evidence="7" type="ORF">OU419_26955</name>
</gene>
<evidence type="ECO:0000256" key="5">
    <source>
        <dbReference type="ARBA" id="ARBA00023002"/>
    </source>
</evidence>
<dbReference type="PANTHER" id="PTHR43872">
    <property type="entry name" value="MONOOXYGENASE, PUTATIVE (AFU_ORTHOLOGUE AFUA_8G02570)-RELATED"/>
    <property type="match status" value="1"/>
</dbReference>
<dbReference type="EMBL" id="CP113432">
    <property type="protein sequence ID" value="WAI49333.1"/>
    <property type="molecule type" value="Genomic_DNA"/>
</dbReference>
<dbReference type="Gene3D" id="3.50.50.60">
    <property type="entry name" value="FAD/NAD(P)-binding domain"/>
    <property type="match status" value="3"/>
</dbReference>
<keyword evidence="8" id="KW-1185">Reference proteome</keyword>
<evidence type="ECO:0000313" key="8">
    <source>
        <dbReference type="Proteomes" id="UP001163624"/>
    </source>
</evidence>
<proteinExistence type="inferred from homology"/>
<dbReference type="InterPro" id="IPR051820">
    <property type="entry name" value="FAD-binding_MO"/>
</dbReference>
<dbReference type="Pfam" id="PF00743">
    <property type="entry name" value="FMO-like"/>
    <property type="match status" value="1"/>
</dbReference>
<evidence type="ECO:0000256" key="2">
    <source>
        <dbReference type="ARBA" id="ARBA00010139"/>
    </source>
</evidence>
<accession>A0ABY6ZX02</accession>
<comment type="similarity">
    <text evidence="2">Belongs to the FAD-binding monooxygenase family.</text>
</comment>
<organism evidence="7 8">
    <name type="scientific">Pseudomonas triclosanedens</name>
    <dbReference type="NCBI Taxonomy" id="2961893"/>
    <lineage>
        <taxon>Bacteria</taxon>
        <taxon>Pseudomonadati</taxon>
        <taxon>Pseudomonadota</taxon>
        <taxon>Gammaproteobacteria</taxon>
        <taxon>Pseudomonadales</taxon>
        <taxon>Pseudomonadaceae</taxon>
        <taxon>Pseudomonas</taxon>
    </lineage>
</organism>
<evidence type="ECO:0000313" key="7">
    <source>
        <dbReference type="EMBL" id="WAI49333.1"/>
    </source>
</evidence>
<reference evidence="7" key="1">
    <citation type="submission" date="2022-11" db="EMBL/GenBank/DDBJ databases">
        <title>Pseudomonas triclosanedens sp. nov., a triclosan degrader isolated from activated sludge.</title>
        <authorList>
            <person name="Yin Y."/>
            <person name="Lu Z."/>
        </authorList>
    </citation>
    <scope>NUCLEOTIDE SEQUENCE</scope>
    <source>
        <strain evidence="7">ZM23</strain>
    </source>
</reference>
<dbReference type="SUPFAM" id="SSF51905">
    <property type="entry name" value="FAD/NAD(P)-binding domain"/>
    <property type="match status" value="1"/>
</dbReference>
<sequence length="499" mass="56109">MSVEHLDVLIIGAGLSGIGAACHLQKQCPGKSYAILEGRESLGGTWDLFRYPGIRSDSDMFTLGYNFKPWTDPKAIADGPSILSYIRDTAREHRVEECIRFRHRVLKADWNSDSARWNLTVQRGDEEEPVRMSAQFLFMCTGYYRYDAGYTPEFAGRESFGGQIIHPQLWPEGFDYGGKRIVVIGSGATAVTLVPSLTDKAAHVTMLQRSPSYVITLPQKDPISNFLRRFLPETWVYRQARARNVTMQMIFFMASKAFPGAVRKLMLKLASLQLGKNFDMRHFSPRYKPWDERVCCVPDGDLFKALRQGKASVVTDHIERFCEKGILLKSGQVLEADVIVTATGLDLVMFGGAELAVDGKPFDVTQSMGYRGIMLRDLPNLAAIVGYTNASWTLKADLSSEYFCRLINHLDAIGMRQCTPRQTHGQVKEEPFLNLNSGYIQRAADKMPKQGDRAPWKLYQNYALDLALLRYGKVEDGYLTFTSPKQHQATAVPVQALES</sequence>
<dbReference type="Proteomes" id="UP001163624">
    <property type="component" value="Chromosome"/>
</dbReference>
<dbReference type="InterPro" id="IPR020946">
    <property type="entry name" value="Flavin_mOase-like"/>
</dbReference>
<keyword evidence="4" id="KW-0274">FAD</keyword>
<keyword evidence="6" id="KW-0503">Monooxygenase</keyword>
<dbReference type="PANTHER" id="PTHR43872:SF1">
    <property type="entry name" value="MONOOXYGENASE, PUTATIVE (AFU_ORTHOLOGUE AFUA_8G02570)-RELATED"/>
    <property type="match status" value="1"/>
</dbReference>
<comment type="cofactor">
    <cofactor evidence="1">
        <name>FAD</name>
        <dbReference type="ChEBI" id="CHEBI:57692"/>
    </cofactor>
</comment>
<dbReference type="PRINTS" id="PR00411">
    <property type="entry name" value="PNDRDTASEI"/>
</dbReference>
<dbReference type="InterPro" id="IPR036188">
    <property type="entry name" value="FAD/NAD-bd_sf"/>
</dbReference>
<dbReference type="RefSeq" id="WP_254475226.1">
    <property type="nucleotide sequence ID" value="NZ_CP113432.1"/>
</dbReference>
<evidence type="ECO:0000256" key="1">
    <source>
        <dbReference type="ARBA" id="ARBA00001974"/>
    </source>
</evidence>
<dbReference type="Pfam" id="PF13450">
    <property type="entry name" value="NAD_binding_8"/>
    <property type="match status" value="1"/>
</dbReference>
<evidence type="ECO:0000256" key="6">
    <source>
        <dbReference type="ARBA" id="ARBA00023033"/>
    </source>
</evidence>
<evidence type="ECO:0000256" key="3">
    <source>
        <dbReference type="ARBA" id="ARBA00022630"/>
    </source>
</evidence>
<protein>
    <submittedName>
        <fullName evidence="7">NAD(P)/FAD-dependent oxidoreductase</fullName>
    </submittedName>
</protein>
<keyword evidence="5" id="KW-0560">Oxidoreductase</keyword>
<evidence type="ECO:0000256" key="4">
    <source>
        <dbReference type="ARBA" id="ARBA00022827"/>
    </source>
</evidence>
<keyword evidence="3" id="KW-0285">Flavoprotein</keyword>
<name>A0ABY6ZX02_9PSED</name>